<accession>A0AB39NA81</accession>
<dbReference type="RefSeq" id="WP_369275251.1">
    <property type="nucleotide sequence ID" value="NZ_CP163432.1"/>
</dbReference>
<name>A0AB39NA81_9ACTN</name>
<organism evidence="1">
    <name type="scientific">Streptomyces sp. R11</name>
    <dbReference type="NCBI Taxonomy" id="3238625"/>
    <lineage>
        <taxon>Bacteria</taxon>
        <taxon>Bacillati</taxon>
        <taxon>Actinomycetota</taxon>
        <taxon>Actinomycetes</taxon>
        <taxon>Kitasatosporales</taxon>
        <taxon>Streptomycetaceae</taxon>
        <taxon>Streptomyces</taxon>
    </lineage>
</organism>
<dbReference type="AlphaFoldDB" id="A0AB39NA81"/>
<protein>
    <submittedName>
        <fullName evidence="1">Uncharacterized protein</fullName>
    </submittedName>
</protein>
<evidence type="ECO:0000313" key="1">
    <source>
        <dbReference type="EMBL" id="XDQ15316.1"/>
    </source>
</evidence>
<proteinExistence type="predicted"/>
<dbReference type="EMBL" id="CP163432">
    <property type="protein sequence ID" value="XDQ15316.1"/>
    <property type="molecule type" value="Genomic_DNA"/>
</dbReference>
<reference evidence="1" key="1">
    <citation type="submission" date="2024-07" db="EMBL/GenBank/DDBJ databases">
        <authorList>
            <person name="Yu S.T."/>
        </authorList>
    </citation>
    <scope>NUCLEOTIDE SEQUENCE</scope>
    <source>
        <strain evidence="1">R11</strain>
    </source>
</reference>
<gene>
    <name evidence="1" type="ORF">AB5J55_39535</name>
</gene>
<sequence length="43" mass="4427">MGHKIGGYAVAGNDEDGQWPVAGGEFLDPLLVGASAQERSAVR</sequence>